<organism evidence="3 4">
    <name type="scientific">Metabacillus endolithicus</name>
    <dbReference type="NCBI Taxonomy" id="1535204"/>
    <lineage>
        <taxon>Bacteria</taxon>
        <taxon>Bacillati</taxon>
        <taxon>Bacillota</taxon>
        <taxon>Bacilli</taxon>
        <taxon>Bacillales</taxon>
        <taxon>Bacillaceae</taxon>
        <taxon>Metabacillus</taxon>
    </lineage>
</organism>
<dbReference type="Pfam" id="PF07728">
    <property type="entry name" value="AAA_5"/>
    <property type="match status" value="1"/>
</dbReference>
<gene>
    <name evidence="3" type="ORF">ACFSKK_16530</name>
</gene>
<keyword evidence="1" id="KW-0175">Coiled coil</keyword>
<keyword evidence="4" id="KW-1185">Reference proteome</keyword>
<dbReference type="Gene3D" id="3.40.50.300">
    <property type="entry name" value="P-loop containing nucleotide triphosphate hydrolases"/>
    <property type="match status" value="1"/>
</dbReference>
<protein>
    <submittedName>
        <fullName evidence="3">AAA family ATPase</fullName>
    </submittedName>
</protein>
<dbReference type="SUPFAM" id="SSF52540">
    <property type="entry name" value="P-loop containing nucleoside triphosphate hydrolases"/>
    <property type="match status" value="1"/>
</dbReference>
<evidence type="ECO:0000256" key="1">
    <source>
        <dbReference type="SAM" id="Coils"/>
    </source>
</evidence>
<comment type="caution">
    <text evidence="3">The sequence shown here is derived from an EMBL/GenBank/DDBJ whole genome shotgun (WGS) entry which is preliminary data.</text>
</comment>
<dbReference type="Proteomes" id="UP001597318">
    <property type="component" value="Unassembled WGS sequence"/>
</dbReference>
<dbReference type="RefSeq" id="WP_379052547.1">
    <property type="nucleotide sequence ID" value="NZ_JBHUIK010000003.1"/>
</dbReference>
<proteinExistence type="predicted"/>
<name>A0ABW5C0F6_9BACI</name>
<evidence type="ECO:0000313" key="4">
    <source>
        <dbReference type="Proteomes" id="UP001597318"/>
    </source>
</evidence>
<accession>A0ABW5C0F6</accession>
<reference evidence="4" key="1">
    <citation type="journal article" date="2019" name="Int. J. Syst. Evol. Microbiol.">
        <title>The Global Catalogue of Microorganisms (GCM) 10K type strain sequencing project: providing services to taxonomists for standard genome sequencing and annotation.</title>
        <authorList>
            <consortium name="The Broad Institute Genomics Platform"/>
            <consortium name="The Broad Institute Genome Sequencing Center for Infectious Disease"/>
            <person name="Wu L."/>
            <person name="Ma J."/>
        </authorList>
    </citation>
    <scope>NUCLEOTIDE SEQUENCE [LARGE SCALE GENOMIC DNA]</scope>
    <source>
        <strain evidence="4">CGMCC 1.15474</strain>
    </source>
</reference>
<sequence>MLSSIETRTVKDYLTLQSDEERLQFICNSFGLKKPKLIGKIEINSIGRYKITNFLNPINGEKIPRVAEDAAETEFVFYDEGKKDNLIEDDYVTFDFVPNPELKEKKIKSRGDVIKIVPGSVKKFNPIYSITSGQIGINIKDIEVEALVKVDKNFDSTIYYANNIYSDLIDCYIKNTIDEFDKRELAFDQNVINENKRINEKNQELLRREQDLDDSQEMLLKKENQLWKMADFLKELGFKIEEDVEIQDIEDSSQNKIKVNEVNLTILKQIQAKIYKQSGEKLWYDINYLQNILVAISTDQLVVLHGASGTGKTSIVSALAKSINANYKIIPVQSSWIDRQDLFGYYNPLSKMYLSTPFLDAILEAKKEQNKDKFYLICLDELNLSQVEYYFADLLSLREQNEEIPLYSEQEYNYSLEEVKWFLQRVYNLQSETEIANIMNEILKIDDKDQLMYMQRYKNLMKFKPSLSIPDNVRFIGTMNIDGTTKPLSPKVIDRSYFIELKKSETSFNEDIEFKDIHLTPNDFEVINKMSEVGELEGNLLAHLQACNVEINPRTKKHLSQITHYFKLICSENEEDKLNVLDELLNNKILPKINYYISNDDTNHIKLKDKIEEFVGEESKSYKKVQKMVNNAESTKVFSYWG</sequence>
<dbReference type="InterPro" id="IPR027417">
    <property type="entry name" value="P-loop_NTPase"/>
</dbReference>
<feature type="coiled-coil region" evidence="1">
    <location>
        <begin position="188"/>
        <end position="218"/>
    </location>
</feature>
<evidence type="ECO:0000259" key="2">
    <source>
        <dbReference type="Pfam" id="PF07728"/>
    </source>
</evidence>
<dbReference type="EMBL" id="JBHUIK010000003">
    <property type="protein sequence ID" value="MFD2215300.1"/>
    <property type="molecule type" value="Genomic_DNA"/>
</dbReference>
<evidence type="ECO:0000313" key="3">
    <source>
        <dbReference type="EMBL" id="MFD2215300.1"/>
    </source>
</evidence>
<dbReference type="InterPro" id="IPR011704">
    <property type="entry name" value="ATPase_dyneun-rel_AAA"/>
</dbReference>
<feature type="domain" description="ATPase dynein-related AAA" evidence="2">
    <location>
        <begin position="302"/>
        <end position="404"/>
    </location>
</feature>